<dbReference type="eggNOG" id="COG4689">
    <property type="taxonomic scope" value="Bacteria"/>
</dbReference>
<dbReference type="InterPro" id="IPR023375">
    <property type="entry name" value="ADC_dom_sf"/>
</dbReference>
<dbReference type="Gene3D" id="2.40.400.10">
    <property type="entry name" value="Acetoacetate decarboxylase-like"/>
    <property type="match status" value="1"/>
</dbReference>
<organism evidence="1 2">
    <name type="scientific">Actinokineospora spheciospongiae</name>
    <dbReference type="NCBI Taxonomy" id="909613"/>
    <lineage>
        <taxon>Bacteria</taxon>
        <taxon>Bacillati</taxon>
        <taxon>Actinomycetota</taxon>
        <taxon>Actinomycetes</taxon>
        <taxon>Pseudonocardiales</taxon>
        <taxon>Pseudonocardiaceae</taxon>
        <taxon>Actinokineospora</taxon>
    </lineage>
</organism>
<protein>
    <recommendedName>
        <fullName evidence="3">Acetoacetate decarboxylase</fullName>
    </recommendedName>
</protein>
<comment type="caution">
    <text evidence="1">The sequence shown here is derived from an EMBL/GenBank/DDBJ whole genome shotgun (WGS) entry which is preliminary data.</text>
</comment>
<evidence type="ECO:0000313" key="2">
    <source>
        <dbReference type="Proteomes" id="UP000019277"/>
    </source>
</evidence>
<accession>W7IRF2</accession>
<reference evidence="1 2" key="1">
    <citation type="journal article" date="2014" name="Genome Announc.">
        <title>Draft Genome Sequence of the Antitrypanosomally Active Sponge-Associated Bacterium Actinokineospora sp. Strain EG49.</title>
        <authorList>
            <person name="Harjes J."/>
            <person name="Ryu T."/>
            <person name="Abdelmohsen U.R."/>
            <person name="Moitinho-Silva L."/>
            <person name="Horn H."/>
            <person name="Ravasi T."/>
            <person name="Hentschel U."/>
        </authorList>
    </citation>
    <scope>NUCLEOTIDE SEQUENCE [LARGE SCALE GENOMIC DNA]</scope>
    <source>
        <strain evidence="1 2">EG49</strain>
    </source>
</reference>
<dbReference type="Pfam" id="PF06314">
    <property type="entry name" value="ADC"/>
    <property type="match status" value="1"/>
</dbReference>
<dbReference type="OrthoDB" id="834556at2"/>
<gene>
    <name evidence="1" type="ORF">UO65_1747</name>
</gene>
<dbReference type="PATRIC" id="fig|909613.9.peg.1758"/>
<dbReference type="GO" id="GO:0016829">
    <property type="term" value="F:lyase activity"/>
    <property type="evidence" value="ECO:0007669"/>
    <property type="project" value="InterPro"/>
</dbReference>
<dbReference type="InterPro" id="IPR010451">
    <property type="entry name" value="Acetoacetate_decarboxylase"/>
</dbReference>
<evidence type="ECO:0000313" key="1">
    <source>
        <dbReference type="EMBL" id="EWC62938.1"/>
    </source>
</evidence>
<dbReference type="RefSeq" id="WP_035280373.1">
    <property type="nucleotide sequence ID" value="NZ_AYXG01000064.1"/>
</dbReference>
<keyword evidence="2" id="KW-1185">Reference proteome</keyword>
<sequence>MTHPPEPWKLRGDLHLSVWFLRERDWEVPEETSVVRLGPWCVVGTAWVDYRPGSVLTYRELMSTLLVRKGLRLYPTITRIWVDSPRSRDGGRALWGIPKELAEFTVDGPEWTATSIARARVRPGARLPGRWPVAFRVAQTLAGKLKLSRVRSTSGLRFARVDWDAGAPLPFLTAHSPALSLTLTDFDMTFGEARTH</sequence>
<dbReference type="STRING" id="909613.UO65_1747"/>
<name>W7IRF2_9PSEU</name>
<dbReference type="Proteomes" id="UP000019277">
    <property type="component" value="Unassembled WGS sequence"/>
</dbReference>
<dbReference type="AlphaFoldDB" id="W7IRF2"/>
<dbReference type="EMBL" id="AYXG01000064">
    <property type="protein sequence ID" value="EWC62938.1"/>
    <property type="molecule type" value="Genomic_DNA"/>
</dbReference>
<proteinExistence type="predicted"/>
<dbReference type="SUPFAM" id="SSF160104">
    <property type="entry name" value="Acetoacetate decarboxylase-like"/>
    <property type="match status" value="1"/>
</dbReference>
<evidence type="ECO:0008006" key="3">
    <source>
        <dbReference type="Google" id="ProtNLM"/>
    </source>
</evidence>